<dbReference type="AlphaFoldDB" id="A0A0G0YXU5"/>
<dbReference type="Proteomes" id="UP000034544">
    <property type="component" value="Unassembled WGS sequence"/>
</dbReference>
<comment type="caution">
    <text evidence="1">The sequence shown here is derived from an EMBL/GenBank/DDBJ whole genome shotgun (WGS) entry which is preliminary data.</text>
</comment>
<dbReference type="EMBL" id="LCBF01000051">
    <property type="protein sequence ID" value="KKS05288.1"/>
    <property type="molecule type" value="Genomic_DNA"/>
</dbReference>
<reference evidence="1 2" key="1">
    <citation type="journal article" date="2015" name="Nature">
        <title>rRNA introns, odd ribosomes, and small enigmatic genomes across a large radiation of phyla.</title>
        <authorList>
            <person name="Brown C.T."/>
            <person name="Hug L.A."/>
            <person name="Thomas B.C."/>
            <person name="Sharon I."/>
            <person name="Castelle C.J."/>
            <person name="Singh A."/>
            <person name="Wilkins M.J."/>
            <person name="Williams K.H."/>
            <person name="Banfield J.F."/>
        </authorList>
    </citation>
    <scope>NUCLEOTIDE SEQUENCE [LARGE SCALE GENOMIC DNA]</scope>
</reference>
<sequence length="107" mass="12330">MKQTVSKSDFIDAFKKTRPENFSYAGLESLFEYLEDFEANSGEEMELDVIAICCDFTEYENLAEFQSAYGEEYATISDIEDRTLVIRIDVEEDDEGKEDGSFIVQDF</sequence>
<protein>
    <submittedName>
        <fullName evidence="1">Uncharacterized protein</fullName>
    </submittedName>
</protein>
<accession>A0A0G0YXU5</accession>
<organism evidence="1 2">
    <name type="scientific">candidate division WWE3 bacterium GW2011_GWE1_41_27</name>
    <dbReference type="NCBI Taxonomy" id="1619131"/>
    <lineage>
        <taxon>Bacteria</taxon>
        <taxon>Katanobacteria</taxon>
    </lineage>
</organism>
<gene>
    <name evidence="1" type="ORF">UU59_C0051G0008</name>
</gene>
<name>A0A0G0YXU5_UNCKA</name>
<evidence type="ECO:0000313" key="2">
    <source>
        <dbReference type="Proteomes" id="UP000034544"/>
    </source>
</evidence>
<proteinExistence type="predicted"/>
<evidence type="ECO:0000313" key="1">
    <source>
        <dbReference type="EMBL" id="KKS05288.1"/>
    </source>
</evidence>